<evidence type="ECO:0000256" key="7">
    <source>
        <dbReference type="ARBA" id="ARBA00022838"/>
    </source>
</evidence>
<reference evidence="14 15" key="1">
    <citation type="journal article" date="2011" name="Proc. Natl. Acad. Sci. U.S.A.">
        <title>Evolutionary erosion of yeast sex chromosomes by mating-type switching accidents.</title>
        <authorList>
            <person name="Gordon J.L."/>
            <person name="Armisen D."/>
            <person name="Proux-Wera E."/>
            <person name="Oheigeartaigh S.S."/>
            <person name="Byrne K.P."/>
            <person name="Wolfe K.H."/>
        </authorList>
    </citation>
    <scope>NUCLEOTIDE SEQUENCE [LARGE SCALE GENOMIC DNA]</scope>
    <source>
        <strain evidence="15">ATCC 10597 / BCRC 20456 / CBS 421 / NBRC 0211 / NRRL Y-12639</strain>
    </source>
</reference>
<keyword evidence="10 11" id="KW-0137">Centromere</keyword>
<dbReference type="GeneID" id="11495554"/>
<dbReference type="AlphaFoldDB" id="G0W323"/>
<evidence type="ECO:0000256" key="3">
    <source>
        <dbReference type="ARBA" id="ARBA00011562"/>
    </source>
</evidence>
<gene>
    <name evidence="14" type="primary">NDAI0A00530</name>
    <name evidence="14" type="ordered locus">NDAI_0A00530</name>
</gene>
<sequence length="237" mass="27986">MNQQRTEPLDQLDQFNQLKEKMNSFMKNIHEIMNAKSVDMITTVENFKTEMKELNHEQKTLLTRLNKLRKEEEGLEIEIQTFKTDTDEARTKFQTYQIRRVQLQSQRDSILKESKELETMLHEKELRIKEYKDKLQRQRQRDNPEVKLYEALLGMEIDASQNGTLTFRFTRFDDRDLDKSCQLTLDVAGEEFKILHSNPELDADTDKQELETLLNSSNNLPLFLVAIRDKLLSVSAA</sequence>
<evidence type="ECO:0000313" key="15">
    <source>
        <dbReference type="Proteomes" id="UP000000689"/>
    </source>
</evidence>
<comment type="subunit">
    <text evidence="3">Component of the NDC80 complex, which consists of NDC80, NUF2, SPC24 and SPC25.</text>
</comment>
<keyword evidence="15" id="KW-1185">Reference proteome</keyword>
<comment type="similarity">
    <text evidence="2 11">Belongs to the SPC25 family.</text>
</comment>
<evidence type="ECO:0000256" key="1">
    <source>
        <dbReference type="ARBA" id="ARBA00002772"/>
    </source>
</evidence>
<dbReference type="eggNOG" id="KOG4657">
    <property type="taxonomic scope" value="Eukaryota"/>
</dbReference>
<feature type="domain" description="Chromosome segregation protein Spc25 C-terminal" evidence="13">
    <location>
        <begin position="160"/>
        <end position="231"/>
    </location>
</feature>
<evidence type="ECO:0000256" key="2">
    <source>
        <dbReference type="ARBA" id="ARBA00006379"/>
    </source>
</evidence>
<dbReference type="OrthoDB" id="4056921at2759"/>
<dbReference type="OMA" id="HEDQRMK"/>
<dbReference type="STRING" id="1071378.G0W323"/>
<keyword evidence="9 11" id="KW-0131">Cell cycle</keyword>
<dbReference type="Gene3D" id="3.30.457.50">
    <property type="entry name" value="Chromosome segregation protein Spc25"/>
    <property type="match status" value="1"/>
</dbReference>
<dbReference type="Pfam" id="PF08234">
    <property type="entry name" value="Spindle_Spc25"/>
    <property type="match status" value="1"/>
</dbReference>
<name>G0W323_NAUDC</name>
<keyword evidence="8 12" id="KW-0175">Coiled coil</keyword>
<evidence type="ECO:0000256" key="4">
    <source>
        <dbReference type="ARBA" id="ARBA00022454"/>
    </source>
</evidence>
<evidence type="ECO:0000256" key="6">
    <source>
        <dbReference type="ARBA" id="ARBA00022776"/>
    </source>
</evidence>
<dbReference type="InterPro" id="IPR013255">
    <property type="entry name" value="Spc25_C"/>
</dbReference>
<dbReference type="EMBL" id="HE580267">
    <property type="protein sequence ID" value="CCD22211.1"/>
    <property type="molecule type" value="Genomic_DNA"/>
</dbReference>
<evidence type="ECO:0000259" key="13">
    <source>
        <dbReference type="Pfam" id="PF08234"/>
    </source>
</evidence>
<keyword evidence="11" id="KW-0539">Nucleus</keyword>
<feature type="coiled-coil region" evidence="12">
    <location>
        <begin position="44"/>
        <end position="85"/>
    </location>
</feature>
<dbReference type="GO" id="GO:0005634">
    <property type="term" value="C:nucleus"/>
    <property type="evidence" value="ECO:0007669"/>
    <property type="project" value="UniProtKB-SubCell"/>
</dbReference>
<dbReference type="HOGENOM" id="CLU_085127_1_0_1"/>
<comment type="subcellular location">
    <subcellularLocation>
        <location evidence="11">Nucleus</location>
    </subcellularLocation>
    <subcellularLocation>
        <location evidence="11">Chromosome</location>
        <location evidence="11">Centromere</location>
        <location evidence="11">Kinetochore</location>
    </subcellularLocation>
</comment>
<evidence type="ECO:0000313" key="14">
    <source>
        <dbReference type="EMBL" id="CCD22211.1"/>
    </source>
</evidence>
<dbReference type="GO" id="GO:0051301">
    <property type="term" value="P:cell division"/>
    <property type="evidence" value="ECO:0007669"/>
    <property type="project" value="UniProtKB-UniRule"/>
</dbReference>
<proteinExistence type="inferred from homology"/>
<evidence type="ECO:0000256" key="8">
    <source>
        <dbReference type="ARBA" id="ARBA00023054"/>
    </source>
</evidence>
<dbReference type="GO" id="GO:0007059">
    <property type="term" value="P:chromosome segregation"/>
    <property type="evidence" value="ECO:0007669"/>
    <property type="project" value="InterPro"/>
</dbReference>
<dbReference type="PANTHER" id="PTHR14281:SF0">
    <property type="entry name" value="KINETOCHORE PROTEIN SPC25"/>
    <property type="match status" value="1"/>
</dbReference>
<comment type="function">
    <text evidence="1 11">Acts as a component of the essential kinetochore-associated NDC80 complex, which is required for chromosome segregation and spindle checkpoint activity.</text>
</comment>
<dbReference type="InterPro" id="IPR045143">
    <property type="entry name" value="Spc25"/>
</dbReference>
<protein>
    <recommendedName>
        <fullName evidence="11">Kinetochore protein SPC25</fullName>
    </recommendedName>
</protein>
<feature type="coiled-coil region" evidence="12">
    <location>
        <begin position="114"/>
        <end position="141"/>
    </location>
</feature>
<evidence type="ECO:0000256" key="9">
    <source>
        <dbReference type="ARBA" id="ARBA00023306"/>
    </source>
</evidence>
<dbReference type="Proteomes" id="UP000000689">
    <property type="component" value="Chromosome 1"/>
</dbReference>
<dbReference type="PANTHER" id="PTHR14281">
    <property type="entry name" value="KINETOCHORE PROTEIN SPC25-RELATED"/>
    <property type="match status" value="1"/>
</dbReference>
<keyword evidence="6 11" id="KW-0498">Mitosis</keyword>
<evidence type="ECO:0000256" key="11">
    <source>
        <dbReference type="RuleBase" id="RU367150"/>
    </source>
</evidence>
<dbReference type="KEGG" id="ndi:NDAI_0A00530"/>
<keyword evidence="7 11" id="KW-0995">Kinetochore</keyword>
<accession>G0W323</accession>
<dbReference type="RefSeq" id="XP_003667454.1">
    <property type="nucleotide sequence ID" value="XM_003667406.1"/>
</dbReference>
<dbReference type="CDD" id="cd23784">
    <property type="entry name" value="RWD_Spc25"/>
    <property type="match status" value="1"/>
</dbReference>
<evidence type="ECO:0000256" key="12">
    <source>
        <dbReference type="SAM" id="Coils"/>
    </source>
</evidence>
<keyword evidence="4 11" id="KW-0158">Chromosome</keyword>
<organism evidence="14 15">
    <name type="scientific">Naumovozyma dairenensis (strain ATCC 10597 / BCRC 20456 / CBS 421 / NBRC 0211 / NRRL Y-12639)</name>
    <name type="common">Saccharomyces dairenensis</name>
    <dbReference type="NCBI Taxonomy" id="1071378"/>
    <lineage>
        <taxon>Eukaryota</taxon>
        <taxon>Fungi</taxon>
        <taxon>Dikarya</taxon>
        <taxon>Ascomycota</taxon>
        <taxon>Saccharomycotina</taxon>
        <taxon>Saccharomycetes</taxon>
        <taxon>Saccharomycetales</taxon>
        <taxon>Saccharomycetaceae</taxon>
        <taxon>Naumovozyma</taxon>
    </lineage>
</organism>
<evidence type="ECO:0000256" key="5">
    <source>
        <dbReference type="ARBA" id="ARBA00022618"/>
    </source>
</evidence>
<evidence type="ECO:0000256" key="10">
    <source>
        <dbReference type="ARBA" id="ARBA00023328"/>
    </source>
</evidence>
<dbReference type="GO" id="GO:0031262">
    <property type="term" value="C:Ndc80 complex"/>
    <property type="evidence" value="ECO:0007669"/>
    <property type="project" value="InterPro"/>
</dbReference>
<keyword evidence="5 11" id="KW-0132">Cell division</keyword>